<dbReference type="RefSeq" id="WP_128673645.1">
    <property type="nucleotide sequence ID" value="NZ_CAUQHB010000042.1"/>
</dbReference>
<gene>
    <name evidence="2" type="ORF">EHV10_04610</name>
</gene>
<evidence type="ECO:0000256" key="1">
    <source>
        <dbReference type="SAM" id="Phobius"/>
    </source>
</evidence>
<keyword evidence="1" id="KW-0812">Transmembrane</keyword>
<feature type="transmembrane region" description="Helical" evidence="1">
    <location>
        <begin position="402"/>
        <end position="419"/>
    </location>
</feature>
<accession>A0A3P3QZ29</accession>
<evidence type="ECO:0000313" key="3">
    <source>
        <dbReference type="Proteomes" id="UP000272490"/>
    </source>
</evidence>
<dbReference type="AlphaFoldDB" id="A0A3P3QZ29"/>
<evidence type="ECO:0000313" key="2">
    <source>
        <dbReference type="EMBL" id="RRJ25829.1"/>
    </source>
</evidence>
<dbReference type="EMBL" id="RRCO01000002">
    <property type="protein sequence ID" value="RRJ25829.1"/>
    <property type="molecule type" value="Genomic_DNA"/>
</dbReference>
<keyword evidence="3" id="KW-1185">Reference proteome</keyword>
<dbReference type="SUPFAM" id="SSF52317">
    <property type="entry name" value="Class I glutamine amidotransferase-like"/>
    <property type="match status" value="1"/>
</dbReference>
<organism evidence="2 3">
    <name type="scientific">Lachnoanaerobaculum gingivalis</name>
    <dbReference type="NCBI Taxonomy" id="2490855"/>
    <lineage>
        <taxon>Bacteria</taxon>
        <taxon>Bacillati</taxon>
        <taxon>Bacillota</taxon>
        <taxon>Clostridia</taxon>
        <taxon>Lachnospirales</taxon>
        <taxon>Lachnospiraceae</taxon>
        <taxon>Lachnoanaerobaculum</taxon>
    </lineage>
</organism>
<reference evidence="2 3" key="1">
    <citation type="submission" date="2018-11" db="EMBL/GenBank/DDBJ databases">
        <title>Genome sequencing of Lachnoanaerobaculum sp. KCOM 2030 (= ChDC B114).</title>
        <authorList>
            <person name="Kook J.-K."/>
            <person name="Park S.-N."/>
            <person name="Lim Y.K."/>
        </authorList>
    </citation>
    <scope>NUCLEOTIDE SEQUENCE [LARGE SCALE GENOMIC DNA]</scope>
    <source>
        <strain evidence="2 3">KCOM 2030</strain>
    </source>
</reference>
<keyword evidence="1" id="KW-1133">Transmembrane helix</keyword>
<proteinExistence type="predicted"/>
<dbReference type="OrthoDB" id="137965at2"/>
<comment type="caution">
    <text evidence="2">The sequence shown here is derived from an EMBL/GenBank/DDBJ whole genome shotgun (WGS) entry which is preliminary data.</text>
</comment>
<dbReference type="Proteomes" id="UP000272490">
    <property type="component" value="Unassembled WGS sequence"/>
</dbReference>
<keyword evidence="1" id="KW-0472">Membrane</keyword>
<dbReference type="InterPro" id="IPR029062">
    <property type="entry name" value="Class_I_gatase-like"/>
</dbReference>
<sequence>MLKGKILRGLNKILLLSLVLFLMSAVRFPIDTLSATEQNKGITIDINYGYGNIAKGGRYLPIHVYYKNFTNDDFAGKVSIEFNEADNKKYAYEYNVNLEQKKSYLADYYIRISNEVNKIVVVLKDENKKTIIEKEVSLNMEANRSKIMVGLLSDSQSKLEYFDDVAINFGLLNLNTVNLAAGSFPKSSSGLEQLDMIIISNYRIRDLSTEQSRALMNWVKQGGVLVMGTGRRADDTIGRYAPELLEDIYDSPEMKTLNFTFNNESKSIDLYSTSINMHGGNILLSDEDFPLITSVNKQKGLIAVAGFDFCDLNDFAAENTQFARYIISTVLGDERIEAFSKQSEISDDTFQNIEPILNSSETNKLPPMTVYTLIFIAYVLLIGPISFIYLKDYGIAIYYRKIVVLMSLLLLAVIIIYNGRTRFTTTFYNYVTVYEAGDLDVSESTYVNLRNPYNKPYNVVIDSNYSVIPVIRDRSDVDERRVLNKSTSVNIDNEEYTKNISLNHVGAFASNIWKLDKTIENLNNEGFTGEINFFDGSLSVEITNNYDYKVKNATLILYGKIALLGDFDKGETKQIDNCQFINIPLTNFDITSRIITGMVGETTIDQNGSVNGMDTEKYMQLLNVSNFLSFYLGENSNGYTADARIIAFSDTALSNPIFFNNTMEGSGLTLLTSVIPVNSIEDGKIYRQSLLKMPIVLSGDYSYIDNALKSNEATVLEYFLGEDINIAQVKFEQISDIFSDTRYSDSVKVFKGNIALYNFKTGNFDYISKNNFSILELLTYLSDTNTIRVRYSNIETGNLETALPMLSVLGVEK</sequence>
<dbReference type="Gene3D" id="3.40.50.880">
    <property type="match status" value="1"/>
</dbReference>
<name>A0A3P3QZ29_9FIRM</name>
<protein>
    <submittedName>
        <fullName evidence="2">Uncharacterized protein</fullName>
    </submittedName>
</protein>
<feature type="transmembrane region" description="Helical" evidence="1">
    <location>
        <begin position="368"/>
        <end position="390"/>
    </location>
</feature>